<gene>
    <name evidence="2" type="ORF">FHX72_003574</name>
</gene>
<dbReference type="Gene3D" id="3.40.50.1000">
    <property type="entry name" value="HAD superfamily/HAD-like"/>
    <property type="match status" value="1"/>
</dbReference>
<dbReference type="InterPro" id="IPR050155">
    <property type="entry name" value="HAD-like_hydrolase_sf"/>
</dbReference>
<dbReference type="Gene3D" id="1.10.150.240">
    <property type="entry name" value="Putative phosphatase, domain 2"/>
    <property type="match status" value="1"/>
</dbReference>
<dbReference type="EMBL" id="JACHWJ010000008">
    <property type="protein sequence ID" value="MBB2959409.1"/>
    <property type="molecule type" value="Genomic_DNA"/>
</dbReference>
<dbReference type="GO" id="GO:0005829">
    <property type="term" value="C:cytosol"/>
    <property type="evidence" value="ECO:0007669"/>
    <property type="project" value="TreeGrafter"/>
</dbReference>
<dbReference type="InterPro" id="IPR036412">
    <property type="entry name" value="HAD-like_sf"/>
</dbReference>
<accession>A0A7W4URP8</accession>
<name>A0A7W4URP8_9MICO</name>
<dbReference type="PANTHER" id="PTHR43434:SF20">
    <property type="entry name" value="5'-NUCLEOTIDASE"/>
    <property type="match status" value="1"/>
</dbReference>
<dbReference type="PANTHER" id="PTHR43434">
    <property type="entry name" value="PHOSPHOGLYCOLATE PHOSPHATASE"/>
    <property type="match status" value="1"/>
</dbReference>
<dbReference type="Pfam" id="PF13419">
    <property type="entry name" value="HAD_2"/>
    <property type="match status" value="1"/>
</dbReference>
<organism evidence="2 3">
    <name type="scientific">Pseudoclavibacter helvolus</name>
    <dbReference type="NCBI Taxonomy" id="255205"/>
    <lineage>
        <taxon>Bacteria</taxon>
        <taxon>Bacillati</taxon>
        <taxon>Actinomycetota</taxon>
        <taxon>Actinomycetes</taxon>
        <taxon>Micrococcales</taxon>
        <taxon>Microbacteriaceae</taxon>
        <taxon>Pseudoclavibacter</taxon>
    </lineage>
</organism>
<dbReference type="RefSeq" id="WP_244157497.1">
    <property type="nucleotide sequence ID" value="NZ_CZJY01000053.1"/>
</dbReference>
<sequence>MTHSRSTEMAGPVPVEPQPSPVVQPAATRDTRRVGLKRGTGVAPFTAILWDLDGTISDSAPGILNSLRATLSSYGLPIPSDAELLKHVGPPIHETFAAYGLDPVEATERYRTIYRESDSFIGDPYPGVLQIIRDVHAAGIPQSTATSKPESSAAVILESYGVADQFLTITGASDDEVRSAKADVIEEALRRLDVAGVDLSNVLMIGDRFYDVQGSAAHAVPAVYVSWGYGRLGEEEGSVGVADSAERLRTFLSLD</sequence>
<reference evidence="2 3" key="1">
    <citation type="submission" date="2020-08" db="EMBL/GenBank/DDBJ databases">
        <title>Sequencing the genomes of 1000 actinobacteria strains.</title>
        <authorList>
            <person name="Klenk H.-P."/>
        </authorList>
    </citation>
    <scope>NUCLEOTIDE SEQUENCE [LARGE SCALE GENOMIC DNA]</scope>
    <source>
        <strain evidence="2 3">DSM 20419</strain>
    </source>
</reference>
<dbReference type="GO" id="GO:0008967">
    <property type="term" value="F:phosphoglycolate phosphatase activity"/>
    <property type="evidence" value="ECO:0007669"/>
    <property type="project" value="UniProtKB-EC"/>
</dbReference>
<evidence type="ECO:0000313" key="2">
    <source>
        <dbReference type="EMBL" id="MBB2959409.1"/>
    </source>
</evidence>
<dbReference type="AlphaFoldDB" id="A0A7W4URP8"/>
<dbReference type="InterPro" id="IPR023198">
    <property type="entry name" value="PGP-like_dom2"/>
</dbReference>
<dbReference type="SUPFAM" id="SSF56784">
    <property type="entry name" value="HAD-like"/>
    <property type="match status" value="1"/>
</dbReference>
<dbReference type="InterPro" id="IPR023214">
    <property type="entry name" value="HAD_sf"/>
</dbReference>
<keyword evidence="3" id="KW-1185">Reference proteome</keyword>
<evidence type="ECO:0000256" key="1">
    <source>
        <dbReference type="SAM" id="MobiDB-lite"/>
    </source>
</evidence>
<proteinExistence type="predicted"/>
<protein>
    <submittedName>
        <fullName evidence="2">Phosphoglycolate phosphatase</fullName>
        <ecNumber evidence="2">3.1.3.18</ecNumber>
    </submittedName>
</protein>
<keyword evidence="2" id="KW-0378">Hydrolase</keyword>
<feature type="region of interest" description="Disordered" evidence="1">
    <location>
        <begin position="1"/>
        <end position="30"/>
    </location>
</feature>
<dbReference type="GO" id="GO:0004713">
    <property type="term" value="F:protein tyrosine kinase activity"/>
    <property type="evidence" value="ECO:0007669"/>
    <property type="project" value="TreeGrafter"/>
</dbReference>
<dbReference type="InterPro" id="IPR041492">
    <property type="entry name" value="HAD_2"/>
</dbReference>
<dbReference type="Proteomes" id="UP000545286">
    <property type="component" value="Unassembled WGS sequence"/>
</dbReference>
<comment type="caution">
    <text evidence="2">The sequence shown here is derived from an EMBL/GenBank/DDBJ whole genome shotgun (WGS) entry which is preliminary data.</text>
</comment>
<evidence type="ECO:0000313" key="3">
    <source>
        <dbReference type="Proteomes" id="UP000545286"/>
    </source>
</evidence>
<dbReference type="EC" id="3.1.3.18" evidence="2"/>